<dbReference type="Gene3D" id="3.30.450.20">
    <property type="entry name" value="PAS domain"/>
    <property type="match status" value="1"/>
</dbReference>
<keyword evidence="1" id="KW-0472">Membrane</keyword>
<feature type="domain" description="GGDEF" evidence="6">
    <location>
        <begin position="593"/>
        <end position="731"/>
    </location>
</feature>
<dbReference type="RefSeq" id="WP_013596069.1">
    <property type="nucleotide sequence ID" value="NC_015138.1"/>
</dbReference>
<dbReference type="SUPFAM" id="SSF55073">
    <property type="entry name" value="Nucleotide cyclase"/>
    <property type="match status" value="2"/>
</dbReference>
<dbReference type="PROSITE" id="PS50887">
    <property type="entry name" value="GGDEF"/>
    <property type="match status" value="2"/>
</dbReference>
<dbReference type="PANTHER" id="PTHR44757">
    <property type="entry name" value="DIGUANYLATE CYCLASE DGCP"/>
    <property type="match status" value="1"/>
</dbReference>
<accession>F0QDM9</accession>
<dbReference type="CDD" id="cd01948">
    <property type="entry name" value="EAL"/>
    <property type="match status" value="1"/>
</dbReference>
<dbReference type="NCBIfam" id="TIGR00229">
    <property type="entry name" value="sensory_box"/>
    <property type="match status" value="1"/>
</dbReference>
<evidence type="ECO:0000259" key="4">
    <source>
        <dbReference type="PROSITE" id="PS50883"/>
    </source>
</evidence>
<dbReference type="PROSITE" id="PS50113">
    <property type="entry name" value="PAC"/>
    <property type="match status" value="1"/>
</dbReference>
<keyword evidence="1" id="KW-1133">Transmembrane helix</keyword>
<organism evidence="7 8">
    <name type="scientific">Paracidovorax avenae (strain ATCC 19860 / DSM 7227 / CCUG 15838 / JCM 20985 / LMG 2117 / NCPPB 1011)</name>
    <name type="common">Acidovorax avenae</name>
    <dbReference type="NCBI Taxonomy" id="643561"/>
    <lineage>
        <taxon>Bacteria</taxon>
        <taxon>Pseudomonadati</taxon>
        <taxon>Pseudomonadota</taxon>
        <taxon>Betaproteobacteria</taxon>
        <taxon>Burkholderiales</taxon>
        <taxon>Comamonadaceae</taxon>
        <taxon>Paracidovorax</taxon>
    </lineage>
</organism>
<evidence type="ECO:0000313" key="7">
    <source>
        <dbReference type="EMBL" id="ADX47589.1"/>
    </source>
</evidence>
<dbReference type="SUPFAM" id="SSF55785">
    <property type="entry name" value="PYP-like sensor domain (PAS domain)"/>
    <property type="match status" value="1"/>
</dbReference>
<dbReference type="Pfam" id="PF00990">
    <property type="entry name" value="GGDEF"/>
    <property type="match status" value="2"/>
</dbReference>
<dbReference type="Gene3D" id="3.20.20.450">
    <property type="entry name" value="EAL domain"/>
    <property type="match status" value="1"/>
</dbReference>
<dbReference type="KEGG" id="aaa:Acav_3692"/>
<dbReference type="EMBL" id="CP002521">
    <property type="protein sequence ID" value="ADX47589.1"/>
    <property type="molecule type" value="Genomic_DNA"/>
</dbReference>
<feature type="domain" description="PAC" evidence="3">
    <location>
        <begin position="316"/>
        <end position="368"/>
    </location>
</feature>
<gene>
    <name evidence="7" type="ordered locus">Acav_3692</name>
</gene>
<dbReference type="InterPro" id="IPR029787">
    <property type="entry name" value="Nucleotide_cyclase"/>
</dbReference>
<feature type="domain" description="PAS" evidence="2">
    <location>
        <begin position="241"/>
        <end position="276"/>
    </location>
</feature>
<dbReference type="InterPro" id="IPR035965">
    <property type="entry name" value="PAS-like_dom_sf"/>
</dbReference>
<dbReference type="PANTHER" id="PTHR44757:SF2">
    <property type="entry name" value="BIOFILM ARCHITECTURE MAINTENANCE PROTEIN MBAA"/>
    <property type="match status" value="1"/>
</dbReference>
<dbReference type="GO" id="GO:0007165">
    <property type="term" value="P:signal transduction"/>
    <property type="evidence" value="ECO:0007669"/>
    <property type="project" value="InterPro"/>
</dbReference>
<dbReference type="Proteomes" id="UP000002482">
    <property type="component" value="Chromosome"/>
</dbReference>
<evidence type="ECO:0000313" key="8">
    <source>
        <dbReference type="Proteomes" id="UP000002482"/>
    </source>
</evidence>
<dbReference type="InterPro" id="IPR000014">
    <property type="entry name" value="PAS"/>
</dbReference>
<dbReference type="InterPro" id="IPR000160">
    <property type="entry name" value="GGDEF_dom"/>
</dbReference>
<feature type="domain" description="GGDEF" evidence="6">
    <location>
        <begin position="402"/>
        <end position="538"/>
    </location>
</feature>
<keyword evidence="8" id="KW-1185">Reference proteome</keyword>
<dbReference type="PROSITE" id="PS50883">
    <property type="entry name" value="EAL"/>
    <property type="match status" value="1"/>
</dbReference>
<evidence type="ECO:0000259" key="3">
    <source>
        <dbReference type="PROSITE" id="PS50113"/>
    </source>
</evidence>
<dbReference type="CDD" id="cd00130">
    <property type="entry name" value="PAS"/>
    <property type="match status" value="1"/>
</dbReference>
<dbReference type="PROSITE" id="PS50112">
    <property type="entry name" value="PAS"/>
    <property type="match status" value="1"/>
</dbReference>
<sequence>MRSKSLHRRFQWAVVSVAGVMAILVAIVLYLSAKSHYLENSEASARAIAAAVQQTVAVGVYARDEVLLKELLDGLAHHPAVARVGVRDAAGVTMAAKANPDAGLDATDGNAPAKPTFQSPLVSPFRLEGHIGDLQVWLNYQRMNAEAGWQAAQLVVAITVLLAGVLGVFSMLARRMLSQPMHRLAAELAMIMPGTARRISINPRHAVDEVGIVTTAVNRLLELQQDALERERGMREEISALEARYRGIFDSTSAGIFILSPAGQLLHANPAFERLLHLQAGQEINAHAGDFIPTFFVRSAQLLQLIERARTSLEPEAEDLELIRPDGTKVWVHCMVSCMESAGAPEQYVEGVLYDITRRKNQESAARYRAEHDALTGLKSRSYIEALLGQHIHAIHPGHDPGDVTLMFIDLDGFKSVNDRWGHAAGDAVLVEAAQRLRMLFQRNCDVIGRLGGDELVVIIAGVDALHPSVSDLAQQLIDSFKAPFVLPNGESARVGASVGVASYPAHATSVKTLIHAADAAMYAVKQAGKGGIAIAETGITSQDEDAAASRKEAGLPAAVAPQQRDALTGLVDRRHLLEQLASERGPMAGGEGPTGVICLDIDQFKLLNVAHGTQVGDEVLCETARRLKRVLRRGDTLARTGSDEFVVLLRTEGRIDHDVRHLVEGVAAKLLHSLAAPFNAGQGSLSIRASAGISLIHAHTASGLDALREAQLALRRSKTQGGNHPVFFEENMLAGFHERLALEQDLHAAIGSEQLFLQIQPQHDARNQLTGGEALLRWRHPERGMVPPDQFIALAEASGLIIELGTWVLKTGCRILADLHREDPSLTLAINISPAQFKHPGFVDEVRHALAATGACASGLILEITEGLLITDVNHAAERLAELVELGVRFSIDDFGTGFSSLAYLRQLPLYEIKIDRSFINGLPGDTASVGIVCSILSMGSHLGLHVVAEGVETQEQSDFLQANRCPSQQGWLHGRPMPEETFLESVRARKMAGRPPEAAVPLIAAPQLAG</sequence>
<proteinExistence type="predicted"/>
<evidence type="ECO:0000259" key="5">
    <source>
        <dbReference type="PROSITE" id="PS50885"/>
    </source>
</evidence>
<reference evidence="7" key="1">
    <citation type="submission" date="2011-02" db="EMBL/GenBank/DDBJ databases">
        <title>Complete sequence of Acidovorax avenae subsp. avenae ATCC 19860.</title>
        <authorList>
            <consortium name="US DOE Joint Genome Institute"/>
            <person name="Lucas S."/>
            <person name="Copeland A."/>
            <person name="Lapidus A."/>
            <person name="Cheng J.-F."/>
            <person name="Goodwin L."/>
            <person name="Pitluck S."/>
            <person name="Chertkov O."/>
            <person name="Held B."/>
            <person name="Detter J.C."/>
            <person name="Han C."/>
            <person name="Tapia R."/>
            <person name="Land M."/>
            <person name="Hauser L."/>
            <person name="Kyrpides N."/>
            <person name="Ivanova N."/>
            <person name="Ovchinnikova G."/>
            <person name="Pagani I."/>
            <person name="Gordon S."/>
            <person name="Woyke T."/>
        </authorList>
    </citation>
    <scope>NUCLEOTIDE SEQUENCE</scope>
    <source>
        <strain evidence="7">ATCC 19860</strain>
    </source>
</reference>
<evidence type="ECO:0000256" key="1">
    <source>
        <dbReference type="SAM" id="Phobius"/>
    </source>
</evidence>
<dbReference type="InterPro" id="IPR001633">
    <property type="entry name" value="EAL_dom"/>
</dbReference>
<dbReference type="NCBIfam" id="TIGR00254">
    <property type="entry name" value="GGDEF"/>
    <property type="match status" value="2"/>
</dbReference>
<keyword evidence="1" id="KW-0812">Transmembrane</keyword>
<evidence type="ECO:0000259" key="2">
    <source>
        <dbReference type="PROSITE" id="PS50112"/>
    </source>
</evidence>
<dbReference type="SMART" id="SM00052">
    <property type="entry name" value="EAL"/>
    <property type="match status" value="1"/>
</dbReference>
<dbReference type="InterPro" id="IPR003660">
    <property type="entry name" value="HAMP_dom"/>
</dbReference>
<feature type="domain" description="HAMP" evidence="5">
    <location>
        <begin position="175"/>
        <end position="229"/>
    </location>
</feature>
<dbReference type="Pfam" id="PF13426">
    <property type="entry name" value="PAS_9"/>
    <property type="match status" value="1"/>
</dbReference>
<dbReference type="CDD" id="cd01949">
    <property type="entry name" value="GGDEF"/>
    <property type="match status" value="2"/>
</dbReference>
<dbReference type="AlphaFoldDB" id="F0QDM9"/>
<dbReference type="GeneID" id="34239808"/>
<dbReference type="InterPro" id="IPR043128">
    <property type="entry name" value="Rev_trsase/Diguanyl_cyclase"/>
</dbReference>
<evidence type="ECO:0000259" key="6">
    <source>
        <dbReference type="PROSITE" id="PS50887"/>
    </source>
</evidence>
<dbReference type="InterPro" id="IPR035919">
    <property type="entry name" value="EAL_sf"/>
</dbReference>
<dbReference type="InterPro" id="IPR000700">
    <property type="entry name" value="PAS-assoc_C"/>
</dbReference>
<dbReference type="GO" id="GO:0016020">
    <property type="term" value="C:membrane"/>
    <property type="evidence" value="ECO:0007669"/>
    <property type="project" value="InterPro"/>
</dbReference>
<dbReference type="OrthoDB" id="8929028at2"/>
<feature type="domain" description="EAL" evidence="4">
    <location>
        <begin position="740"/>
        <end position="992"/>
    </location>
</feature>
<dbReference type="InterPro" id="IPR052155">
    <property type="entry name" value="Biofilm_reg_signaling"/>
</dbReference>
<dbReference type="SUPFAM" id="SSF141868">
    <property type="entry name" value="EAL domain-like"/>
    <property type="match status" value="1"/>
</dbReference>
<feature type="transmembrane region" description="Helical" evidence="1">
    <location>
        <begin position="151"/>
        <end position="173"/>
    </location>
</feature>
<dbReference type="Gene3D" id="3.30.70.270">
    <property type="match status" value="2"/>
</dbReference>
<dbReference type="SMART" id="SM00267">
    <property type="entry name" value="GGDEF"/>
    <property type="match status" value="2"/>
</dbReference>
<dbReference type="HOGENOM" id="CLU_000445_70_46_4"/>
<feature type="transmembrane region" description="Helical" evidence="1">
    <location>
        <begin position="12"/>
        <end position="33"/>
    </location>
</feature>
<dbReference type="Pfam" id="PF00563">
    <property type="entry name" value="EAL"/>
    <property type="match status" value="1"/>
</dbReference>
<name>F0QDM9_PARA1</name>
<dbReference type="SMART" id="SM00091">
    <property type="entry name" value="PAS"/>
    <property type="match status" value="1"/>
</dbReference>
<dbReference type="PROSITE" id="PS50885">
    <property type="entry name" value="HAMP"/>
    <property type="match status" value="1"/>
</dbReference>
<protein>
    <submittedName>
        <fullName evidence="7">Diguanylate cyclase/phosphodiesterase with PAS/PAC sensor(S)</fullName>
    </submittedName>
</protein>